<keyword evidence="2" id="KW-1133">Transmembrane helix</keyword>
<protein>
    <submittedName>
        <fullName evidence="4">Sensor protein lytS</fullName>
    </submittedName>
</protein>
<organism evidence="4 5">
    <name type="scientific">Larkinella terrae</name>
    <dbReference type="NCBI Taxonomy" id="2025311"/>
    <lineage>
        <taxon>Bacteria</taxon>
        <taxon>Pseudomonadati</taxon>
        <taxon>Bacteroidota</taxon>
        <taxon>Cytophagia</taxon>
        <taxon>Cytophagales</taxon>
        <taxon>Spirosomataceae</taxon>
        <taxon>Larkinella</taxon>
    </lineage>
</organism>
<evidence type="ECO:0000313" key="5">
    <source>
        <dbReference type="Proteomes" id="UP000441754"/>
    </source>
</evidence>
<dbReference type="GO" id="GO:0016020">
    <property type="term" value="C:membrane"/>
    <property type="evidence" value="ECO:0007669"/>
    <property type="project" value="InterPro"/>
</dbReference>
<proteinExistence type="predicted"/>
<feature type="transmembrane region" description="Helical" evidence="2">
    <location>
        <begin position="31"/>
        <end position="52"/>
    </location>
</feature>
<accession>A0A7K0EL54</accession>
<feature type="coiled-coil region" evidence="1">
    <location>
        <begin position="154"/>
        <end position="186"/>
    </location>
</feature>
<evidence type="ECO:0000313" key="4">
    <source>
        <dbReference type="EMBL" id="MRS62236.1"/>
    </source>
</evidence>
<dbReference type="InterPro" id="IPR010559">
    <property type="entry name" value="Sig_transdc_His_kin_internal"/>
</dbReference>
<evidence type="ECO:0000256" key="2">
    <source>
        <dbReference type="SAM" id="Phobius"/>
    </source>
</evidence>
<name>A0A7K0EL54_9BACT</name>
<dbReference type="GO" id="GO:0000155">
    <property type="term" value="F:phosphorelay sensor kinase activity"/>
    <property type="evidence" value="ECO:0007669"/>
    <property type="project" value="InterPro"/>
</dbReference>
<dbReference type="AlphaFoldDB" id="A0A7K0EL54"/>
<feature type="transmembrane region" description="Helical" evidence="2">
    <location>
        <begin position="73"/>
        <end position="94"/>
    </location>
</feature>
<dbReference type="Pfam" id="PF06580">
    <property type="entry name" value="His_kinase"/>
    <property type="match status" value="1"/>
</dbReference>
<evidence type="ECO:0000256" key="1">
    <source>
        <dbReference type="SAM" id="Coils"/>
    </source>
</evidence>
<gene>
    <name evidence="4" type="ORF">GJJ30_13130</name>
</gene>
<keyword evidence="2" id="KW-0812">Transmembrane</keyword>
<keyword evidence="5" id="KW-1185">Reference proteome</keyword>
<dbReference type="Proteomes" id="UP000441754">
    <property type="component" value="Unassembled WGS sequence"/>
</dbReference>
<feature type="transmembrane region" description="Helical" evidence="2">
    <location>
        <begin position="131"/>
        <end position="153"/>
    </location>
</feature>
<keyword evidence="2" id="KW-0472">Membrane</keyword>
<dbReference type="InterPro" id="IPR050640">
    <property type="entry name" value="Bact_2-comp_sensor_kinase"/>
</dbReference>
<comment type="caution">
    <text evidence="4">The sequence shown here is derived from an EMBL/GenBank/DDBJ whole genome shotgun (WGS) entry which is preliminary data.</text>
</comment>
<dbReference type="OrthoDB" id="927174at2"/>
<sequence length="360" mass="40916">MINDKWLRITGITLLVALSVAIDDFYQQPLTGLVFIKFLIGVGAITATWHLNRAILFRYRAAFPAKNQSGKRLLLTFLSSVIATTLLTFVLRIVEHLALGGSLQNYFPRHQVTSFTINHVTLKLSIFGLDVMYGIQYAVFFMTVYGVLFYIGASTSYRNRLKLVEQEKEELRAAHLQSQLDALKQHVNPHFLFNALNSLSSLISEDPKQAEKFVDKLSEVYRYLLRSNQQHLTTLEAELQFLAAYYHLLQTRHGAALQLEVTVEDSYYSYQLPPLSLQLLVENAVKHNVASARRPLHIQVLVDSQNRLLVRNTLQRKTTRVLSNGVGLTNIVTKYQMLNLPQPIVDETETQFTVALPLLG</sequence>
<dbReference type="RefSeq" id="WP_154175623.1">
    <property type="nucleotide sequence ID" value="NZ_WJXZ01000007.1"/>
</dbReference>
<feature type="domain" description="Signal transduction histidine kinase internal region" evidence="3">
    <location>
        <begin position="179"/>
        <end position="255"/>
    </location>
</feature>
<dbReference type="PANTHER" id="PTHR34220:SF7">
    <property type="entry name" value="SENSOR HISTIDINE KINASE YPDA"/>
    <property type="match status" value="1"/>
</dbReference>
<dbReference type="PANTHER" id="PTHR34220">
    <property type="entry name" value="SENSOR HISTIDINE KINASE YPDA"/>
    <property type="match status" value="1"/>
</dbReference>
<evidence type="ECO:0000259" key="3">
    <source>
        <dbReference type="Pfam" id="PF06580"/>
    </source>
</evidence>
<reference evidence="4 5" key="1">
    <citation type="journal article" date="2018" name="Antonie Van Leeuwenhoek">
        <title>Larkinella terrae sp. nov., isolated from soil on Jeju Island, South Korea.</title>
        <authorList>
            <person name="Ten L.N."/>
            <person name="Jeon J."/>
            <person name="Park S.J."/>
            <person name="Park S."/>
            <person name="Lee S.Y."/>
            <person name="Kim M.K."/>
            <person name="Jung H.Y."/>
        </authorList>
    </citation>
    <scope>NUCLEOTIDE SEQUENCE [LARGE SCALE GENOMIC DNA]</scope>
    <source>
        <strain evidence="4 5">KCTC 52001</strain>
    </source>
</reference>
<dbReference type="EMBL" id="WJXZ01000007">
    <property type="protein sequence ID" value="MRS62236.1"/>
    <property type="molecule type" value="Genomic_DNA"/>
</dbReference>
<keyword evidence="1" id="KW-0175">Coiled coil</keyword>